<dbReference type="AlphaFoldDB" id="A0AAV9JBB0"/>
<dbReference type="EMBL" id="JAVFHQ010000041">
    <property type="protein sequence ID" value="KAK4542459.1"/>
    <property type="molecule type" value="Genomic_DNA"/>
</dbReference>
<sequence length="274" mass="29641">MARLKITALGSSFAAGPSIDPIIDTPAGRSGRNYSHQLALELGATLTDLTVSGATLLNVLHEPQAPVFGKGDVFPPQLEGLQPDTDIVTLTAGGNDLLYSFGMLQESLASYAPGPLWYLLQMLQRWMTARLAVEALDLQQLTDRFIAVLDAVHARAPAAKVYLVQYLSVFGEDSRPGPGIPLTWQQIGYHRRRAVVLDRAYEAAAAARSNFTELVPAAELSQGHEVGTAEPWMLGFRLGMLWKGVAPYHPNVAGHTAVAEELCRRIRAAGKMEA</sequence>
<evidence type="ECO:0000313" key="3">
    <source>
        <dbReference type="Proteomes" id="UP001324427"/>
    </source>
</evidence>
<dbReference type="InterPro" id="IPR013830">
    <property type="entry name" value="SGNH_hydro"/>
</dbReference>
<reference evidence="2 3" key="1">
    <citation type="submission" date="2021-11" db="EMBL/GenBank/DDBJ databases">
        <title>Black yeast isolated from Biological Soil Crust.</title>
        <authorList>
            <person name="Kurbessoian T."/>
        </authorList>
    </citation>
    <scope>NUCLEOTIDE SEQUENCE [LARGE SCALE GENOMIC DNA]</scope>
    <source>
        <strain evidence="2 3">CCFEE 5522</strain>
    </source>
</reference>
<proteinExistence type="predicted"/>
<comment type="caution">
    <text evidence="2">The sequence shown here is derived from an EMBL/GenBank/DDBJ whole genome shotgun (WGS) entry which is preliminary data.</text>
</comment>
<dbReference type="Proteomes" id="UP001324427">
    <property type="component" value="Unassembled WGS sequence"/>
</dbReference>
<dbReference type="GO" id="GO:0016788">
    <property type="term" value="F:hydrolase activity, acting on ester bonds"/>
    <property type="evidence" value="ECO:0007669"/>
    <property type="project" value="InterPro"/>
</dbReference>
<dbReference type="CDD" id="cd01823">
    <property type="entry name" value="SEST_like"/>
    <property type="match status" value="1"/>
</dbReference>
<gene>
    <name evidence="2" type="ORF">LTR36_006711</name>
</gene>
<dbReference type="SUPFAM" id="SSF52266">
    <property type="entry name" value="SGNH hydrolase"/>
    <property type="match status" value="1"/>
</dbReference>
<dbReference type="Pfam" id="PF13472">
    <property type="entry name" value="Lipase_GDSL_2"/>
    <property type="match status" value="1"/>
</dbReference>
<organism evidence="2 3">
    <name type="scientific">Oleoguttula mirabilis</name>
    <dbReference type="NCBI Taxonomy" id="1507867"/>
    <lineage>
        <taxon>Eukaryota</taxon>
        <taxon>Fungi</taxon>
        <taxon>Dikarya</taxon>
        <taxon>Ascomycota</taxon>
        <taxon>Pezizomycotina</taxon>
        <taxon>Dothideomycetes</taxon>
        <taxon>Dothideomycetidae</taxon>
        <taxon>Mycosphaerellales</taxon>
        <taxon>Teratosphaeriaceae</taxon>
        <taxon>Oleoguttula</taxon>
    </lineage>
</organism>
<protein>
    <recommendedName>
        <fullName evidence="1">SGNH hydrolase-type esterase domain-containing protein</fullName>
    </recommendedName>
</protein>
<name>A0AAV9JBB0_9PEZI</name>
<dbReference type="PANTHER" id="PTHR37981">
    <property type="entry name" value="LIPASE 2"/>
    <property type="match status" value="1"/>
</dbReference>
<evidence type="ECO:0000313" key="2">
    <source>
        <dbReference type="EMBL" id="KAK4542459.1"/>
    </source>
</evidence>
<accession>A0AAV9JBB0</accession>
<feature type="domain" description="SGNH hydrolase-type esterase" evidence="1">
    <location>
        <begin position="8"/>
        <end position="256"/>
    </location>
</feature>
<dbReference type="InterPro" id="IPR037460">
    <property type="entry name" value="SEST-like"/>
</dbReference>
<evidence type="ECO:0000259" key="1">
    <source>
        <dbReference type="Pfam" id="PF13472"/>
    </source>
</evidence>
<dbReference type="GO" id="GO:0006629">
    <property type="term" value="P:lipid metabolic process"/>
    <property type="evidence" value="ECO:0007669"/>
    <property type="project" value="TreeGrafter"/>
</dbReference>
<dbReference type="Gene3D" id="3.40.50.1110">
    <property type="entry name" value="SGNH hydrolase"/>
    <property type="match status" value="1"/>
</dbReference>
<dbReference type="InterPro" id="IPR036514">
    <property type="entry name" value="SGNH_hydro_sf"/>
</dbReference>
<keyword evidence="3" id="KW-1185">Reference proteome</keyword>
<dbReference type="PANTHER" id="PTHR37981:SF1">
    <property type="entry name" value="SGNH HYDROLASE-TYPE ESTERASE DOMAIN-CONTAINING PROTEIN"/>
    <property type="match status" value="1"/>
</dbReference>